<dbReference type="SUPFAM" id="SSF51126">
    <property type="entry name" value="Pectin lyase-like"/>
    <property type="match status" value="1"/>
</dbReference>
<sequence>MKYPCRTDCTNTNEYSLDIPYDHLKSNYIHMKKYIKLTALFLVMTGFISCEKANIDVDTRPVDGSATGEVSGVWAKGSTQVIKGDIVIPEGQSLTIEEGVTIVMDTIAKPEIIVKGNLYSLGTAENPVKFTISEPYRTEANKFGKLWGGILAAPTCKELVLDYTILEYGGSTTSDASTSVKMGLYKNKPGENLPAIWFSNVNGKLIVQHSIIRHFQEDCTYIDGGKIIFSNNEFYTNGITGGDAMNFKSGSLADVAYNIVYSMNSNALKLSNTGDRTPQAYIIAYNNTMVNTGWRRPTAKGGSVWVEATVRADLYNNLFANTRFGIKRDPKKPEDSRSVYSNNWYYGFDQTTVDQFQPGKNDVIGGVNDVKGTKAGENDPKFVNYPLNTAMTLPDYNKAWDFHLQGNSPALTKGTTTFKRHYKDGIVLENGTRYSSPEPALYVGAYGVKL</sequence>
<dbReference type="EMBL" id="UGYW01000002">
    <property type="protein sequence ID" value="SUJ30581.1"/>
    <property type="molecule type" value="Genomic_DNA"/>
</dbReference>
<dbReference type="Proteomes" id="UP000254893">
    <property type="component" value="Unassembled WGS sequence"/>
</dbReference>
<proteinExistence type="predicted"/>
<dbReference type="Gene3D" id="2.160.20.10">
    <property type="entry name" value="Single-stranded right-handed beta-helix, Pectin lyase-like"/>
    <property type="match status" value="1"/>
</dbReference>
<reference evidence="1 2" key="1">
    <citation type="submission" date="2018-06" db="EMBL/GenBank/DDBJ databases">
        <authorList>
            <consortium name="Pathogen Informatics"/>
            <person name="Doyle S."/>
        </authorList>
    </citation>
    <scope>NUCLEOTIDE SEQUENCE [LARGE SCALE GENOMIC DNA]</scope>
    <source>
        <strain evidence="1 2">NCTC11388</strain>
    </source>
</reference>
<evidence type="ECO:0000313" key="1">
    <source>
        <dbReference type="EMBL" id="SUJ30581.1"/>
    </source>
</evidence>
<dbReference type="InterPro" id="IPR012334">
    <property type="entry name" value="Pectin_lyas_fold"/>
</dbReference>
<organism evidence="1 2">
    <name type="scientific">Sphingobacterium spiritivorum</name>
    <name type="common">Flavobacterium spiritivorum</name>
    <dbReference type="NCBI Taxonomy" id="258"/>
    <lineage>
        <taxon>Bacteria</taxon>
        <taxon>Pseudomonadati</taxon>
        <taxon>Bacteroidota</taxon>
        <taxon>Sphingobacteriia</taxon>
        <taxon>Sphingobacteriales</taxon>
        <taxon>Sphingobacteriaceae</taxon>
        <taxon>Sphingobacterium</taxon>
    </lineage>
</organism>
<accession>A0A380CYJ7</accession>
<dbReference type="InterPro" id="IPR011050">
    <property type="entry name" value="Pectin_lyase_fold/virulence"/>
</dbReference>
<name>A0A380CYJ7_SPHSI</name>
<dbReference type="AlphaFoldDB" id="A0A380CYJ7"/>
<gene>
    <name evidence="1" type="ORF">NCTC11388_04828</name>
</gene>
<evidence type="ECO:0008006" key="3">
    <source>
        <dbReference type="Google" id="ProtNLM"/>
    </source>
</evidence>
<protein>
    <recommendedName>
        <fullName evidence="3">Right handed beta helix domain-containing protein</fullName>
    </recommendedName>
</protein>
<evidence type="ECO:0000313" key="2">
    <source>
        <dbReference type="Proteomes" id="UP000254893"/>
    </source>
</evidence>